<reference evidence="3" key="1">
    <citation type="submission" date="2017-09" db="EMBL/GenBank/DDBJ databases">
        <authorList>
            <person name="Varghese N."/>
            <person name="Submissions S."/>
        </authorList>
    </citation>
    <scope>NUCLEOTIDE SEQUENCE [LARGE SCALE GENOMIC DNA]</scope>
    <source>
        <strain evidence="3">CGMCC 1.12641</strain>
    </source>
</reference>
<keyword evidence="1" id="KW-0472">Membrane</keyword>
<sequence>MYETVQFIHSWWAYLVLLVLLITVVLSLVGLFSKKDYGATEFRLALFTLITSHIQLLIGIVLYFVSPYFQALGEVGMGGVMKDSTLRLYLVEHPLIMIISVILITVGYSKHKKKLTSHPKFKTLSIFYSLALIFVLSRIPWSAWF</sequence>
<keyword evidence="1" id="KW-0812">Transmembrane</keyword>
<accession>A0A285X1I0</accession>
<evidence type="ECO:0000313" key="3">
    <source>
        <dbReference type="Proteomes" id="UP000219193"/>
    </source>
</evidence>
<dbReference type="AlphaFoldDB" id="A0A285X1I0"/>
<proteinExistence type="predicted"/>
<feature type="transmembrane region" description="Helical" evidence="1">
    <location>
        <begin position="86"/>
        <end position="109"/>
    </location>
</feature>
<protein>
    <recommendedName>
        <fullName evidence="4">50S ribosomal protein L27</fullName>
    </recommendedName>
</protein>
<feature type="transmembrane region" description="Helical" evidence="1">
    <location>
        <begin position="44"/>
        <end position="66"/>
    </location>
</feature>
<evidence type="ECO:0000313" key="2">
    <source>
        <dbReference type="EMBL" id="SOC79148.1"/>
    </source>
</evidence>
<dbReference type="Proteomes" id="UP000219193">
    <property type="component" value="Unassembled WGS sequence"/>
</dbReference>
<dbReference type="OrthoDB" id="329514at2"/>
<organism evidence="2 3">
    <name type="scientific">Salinimicrobium sediminis</name>
    <dbReference type="NCBI Taxonomy" id="1343891"/>
    <lineage>
        <taxon>Bacteria</taxon>
        <taxon>Pseudomonadati</taxon>
        <taxon>Bacteroidota</taxon>
        <taxon>Flavobacteriia</taxon>
        <taxon>Flavobacteriales</taxon>
        <taxon>Flavobacteriaceae</taxon>
        <taxon>Salinimicrobium</taxon>
    </lineage>
</organism>
<feature type="transmembrane region" description="Helical" evidence="1">
    <location>
        <begin position="121"/>
        <end position="141"/>
    </location>
</feature>
<evidence type="ECO:0000256" key="1">
    <source>
        <dbReference type="SAM" id="Phobius"/>
    </source>
</evidence>
<dbReference type="EMBL" id="OCMF01000001">
    <property type="protein sequence ID" value="SOC79148.1"/>
    <property type="molecule type" value="Genomic_DNA"/>
</dbReference>
<keyword evidence="3" id="KW-1185">Reference proteome</keyword>
<dbReference type="RefSeq" id="WP_097054909.1">
    <property type="nucleotide sequence ID" value="NZ_OCMF01000001.1"/>
</dbReference>
<gene>
    <name evidence="2" type="ORF">SAMN06296241_0668</name>
</gene>
<keyword evidence="1" id="KW-1133">Transmembrane helix</keyword>
<name>A0A285X1I0_9FLAO</name>
<evidence type="ECO:0008006" key="4">
    <source>
        <dbReference type="Google" id="ProtNLM"/>
    </source>
</evidence>
<feature type="transmembrane region" description="Helical" evidence="1">
    <location>
        <begin position="12"/>
        <end position="32"/>
    </location>
</feature>